<accession>A0A378QEI9</accession>
<dbReference type="GeneID" id="302269350"/>
<proteinExistence type="predicted"/>
<dbReference type="SUPFAM" id="SSF52540">
    <property type="entry name" value="P-loop containing nucleoside triphosphate hydrolases"/>
    <property type="match status" value="1"/>
</dbReference>
<dbReference type="PROSITE" id="PS50893">
    <property type="entry name" value="ABC_TRANSPORTER_2"/>
    <property type="match status" value="1"/>
</dbReference>
<name>A0A378QEI9_MORLA</name>
<keyword evidence="3" id="KW-1185">Reference proteome</keyword>
<dbReference type="PANTHER" id="PTHR43119">
    <property type="entry name" value="ABC TRANSPORT PROTEIN ATP-BINDING COMPONENT-RELATED"/>
    <property type="match status" value="1"/>
</dbReference>
<sequence length="223" mass="24836">MSLLTATALSYHTPDRTLLDNVSFALHYGQKVALVGRSGSGKSILLQALADLLPLDNAVTDRIMLNKNGKLTPLSQISPPDYRTAVALFHQTPSLSDGTVLDNLTAPFGFKHHQNKKFDKDWHLQQLTTLGKHDNFINQSIHELSGGERQIVSFLRTLQFNPTLALFDETTSALDDETANLLMRLVLDWHDNHKALIWVTHTPSEQQVLGADLWCMDNGMLAV</sequence>
<feature type="domain" description="ABC transporter" evidence="1">
    <location>
        <begin position="4"/>
        <end position="223"/>
    </location>
</feature>
<dbReference type="InterPro" id="IPR003439">
    <property type="entry name" value="ABC_transporter-like_ATP-bd"/>
</dbReference>
<reference evidence="2 3" key="1">
    <citation type="submission" date="2018-06" db="EMBL/GenBank/DDBJ databases">
        <authorList>
            <consortium name="Pathogen Informatics"/>
            <person name="Doyle S."/>
        </authorList>
    </citation>
    <scope>NUCLEOTIDE SEQUENCE [LARGE SCALE GENOMIC DNA]</scope>
    <source>
        <strain evidence="2 3">NCTC7911</strain>
    </source>
</reference>
<dbReference type="GO" id="GO:0005524">
    <property type="term" value="F:ATP binding"/>
    <property type="evidence" value="ECO:0007669"/>
    <property type="project" value="UniProtKB-KW"/>
</dbReference>
<keyword evidence="2" id="KW-0547">Nucleotide-binding</keyword>
<dbReference type="AlphaFoldDB" id="A0A378QEI9"/>
<dbReference type="Proteomes" id="UP000254107">
    <property type="component" value="Unassembled WGS sequence"/>
</dbReference>
<gene>
    <name evidence="2" type="primary">ybbL</name>
    <name evidence="2" type="ORF">NCTC7911_00704</name>
</gene>
<keyword evidence="2" id="KW-0067">ATP-binding</keyword>
<dbReference type="PANTHER" id="PTHR43119:SF1">
    <property type="entry name" value="ABC TRANSPORTER DOMAIN-CONTAINING PROTEIN"/>
    <property type="match status" value="1"/>
</dbReference>
<dbReference type="GO" id="GO:0016887">
    <property type="term" value="F:ATP hydrolysis activity"/>
    <property type="evidence" value="ECO:0007669"/>
    <property type="project" value="InterPro"/>
</dbReference>
<organism evidence="2 3">
    <name type="scientific">Moraxella lacunata</name>
    <dbReference type="NCBI Taxonomy" id="477"/>
    <lineage>
        <taxon>Bacteria</taxon>
        <taxon>Pseudomonadati</taxon>
        <taxon>Pseudomonadota</taxon>
        <taxon>Gammaproteobacteria</taxon>
        <taxon>Moraxellales</taxon>
        <taxon>Moraxellaceae</taxon>
        <taxon>Moraxella</taxon>
    </lineage>
</organism>
<evidence type="ECO:0000313" key="3">
    <source>
        <dbReference type="Proteomes" id="UP000254107"/>
    </source>
</evidence>
<dbReference type="EMBL" id="UGQC01000001">
    <property type="protein sequence ID" value="STY99329.1"/>
    <property type="molecule type" value="Genomic_DNA"/>
</dbReference>
<dbReference type="InterPro" id="IPR027417">
    <property type="entry name" value="P-loop_NTPase"/>
</dbReference>
<protein>
    <submittedName>
        <fullName evidence="2">Uncharacterized ABC transporter ATP-binding protein YbbL</fullName>
    </submittedName>
</protein>
<dbReference type="Pfam" id="PF00005">
    <property type="entry name" value="ABC_tran"/>
    <property type="match status" value="1"/>
</dbReference>
<dbReference type="RefSeq" id="WP_115247305.1">
    <property type="nucleotide sequence ID" value="NZ_UGQC01000001.1"/>
</dbReference>
<evidence type="ECO:0000313" key="2">
    <source>
        <dbReference type="EMBL" id="STY99329.1"/>
    </source>
</evidence>
<evidence type="ECO:0000259" key="1">
    <source>
        <dbReference type="PROSITE" id="PS50893"/>
    </source>
</evidence>
<dbReference type="Gene3D" id="3.40.50.300">
    <property type="entry name" value="P-loop containing nucleotide triphosphate hydrolases"/>
    <property type="match status" value="1"/>
</dbReference>